<evidence type="ECO:0000256" key="7">
    <source>
        <dbReference type="ARBA" id="ARBA00022777"/>
    </source>
</evidence>
<comment type="function">
    <text evidence="11">Catalyzes the phosphorylation of the hydroxyl group of 4-methyl-5-beta-hydroxyethylthiazole (THZ).</text>
</comment>
<dbReference type="GO" id="GO:0008972">
    <property type="term" value="F:phosphomethylpyrimidine kinase activity"/>
    <property type="evidence" value="ECO:0007669"/>
    <property type="project" value="TreeGrafter"/>
</dbReference>
<protein>
    <recommendedName>
        <fullName evidence="11">Hydroxyethylthiazole kinase</fullName>
        <ecNumber evidence="11">2.7.1.50</ecNumber>
    </recommendedName>
    <alternativeName>
        <fullName evidence="11">4-methyl-5-beta-hydroxyethylthiazole kinase</fullName>
        <shortName evidence="11">TH kinase</shortName>
        <shortName evidence="11">Thz kinase</shortName>
    </alternativeName>
</protein>
<dbReference type="GO" id="GO:0005829">
    <property type="term" value="C:cytosol"/>
    <property type="evidence" value="ECO:0007669"/>
    <property type="project" value="TreeGrafter"/>
</dbReference>
<dbReference type="InterPro" id="IPR029056">
    <property type="entry name" value="Ribokinase-like"/>
</dbReference>
<dbReference type="EMBL" id="MCRK01000007">
    <property type="protein sequence ID" value="OPA81998.1"/>
    <property type="molecule type" value="Genomic_DNA"/>
</dbReference>
<keyword evidence="4 11" id="KW-0808">Transferase</keyword>
<dbReference type="NCBIfam" id="TIGR00694">
    <property type="entry name" value="thiM"/>
    <property type="match status" value="1"/>
</dbReference>
<dbReference type="PRINTS" id="PR01099">
    <property type="entry name" value="HYETHTZKNASE"/>
</dbReference>
<keyword evidence="7 11" id="KW-0418">Kinase</keyword>
<evidence type="ECO:0000256" key="9">
    <source>
        <dbReference type="ARBA" id="ARBA00022842"/>
    </source>
</evidence>
<dbReference type="GO" id="GO:0008902">
    <property type="term" value="F:hydroxymethylpyrimidine kinase activity"/>
    <property type="evidence" value="ECO:0007669"/>
    <property type="project" value="TreeGrafter"/>
</dbReference>
<dbReference type="CDD" id="cd01170">
    <property type="entry name" value="THZ_kinase"/>
    <property type="match status" value="1"/>
</dbReference>
<evidence type="ECO:0000313" key="13">
    <source>
        <dbReference type="Proteomes" id="UP000189728"/>
    </source>
</evidence>
<dbReference type="GO" id="GO:0005524">
    <property type="term" value="F:ATP binding"/>
    <property type="evidence" value="ECO:0007669"/>
    <property type="project" value="UniProtKB-UniRule"/>
</dbReference>
<comment type="cofactor">
    <cofactor evidence="2 11">
        <name>Mg(2+)</name>
        <dbReference type="ChEBI" id="CHEBI:18420"/>
    </cofactor>
</comment>
<dbReference type="GO" id="GO:0009229">
    <property type="term" value="P:thiamine diphosphate biosynthetic process"/>
    <property type="evidence" value="ECO:0007669"/>
    <property type="project" value="UniProtKB-UniRule"/>
</dbReference>
<comment type="similarity">
    <text evidence="11">Belongs to the Thz kinase family.</text>
</comment>
<dbReference type="Gene3D" id="3.40.1190.20">
    <property type="match status" value="1"/>
</dbReference>
<dbReference type="GO" id="GO:0000287">
    <property type="term" value="F:magnesium ion binding"/>
    <property type="evidence" value="ECO:0007669"/>
    <property type="project" value="UniProtKB-UniRule"/>
</dbReference>
<keyword evidence="5 11" id="KW-0479">Metal-binding</keyword>
<keyword evidence="10 11" id="KW-0784">Thiamine biosynthesis</keyword>
<dbReference type="GO" id="GO:0004417">
    <property type="term" value="F:hydroxyethylthiazole kinase activity"/>
    <property type="evidence" value="ECO:0007669"/>
    <property type="project" value="UniProtKB-UniRule"/>
</dbReference>
<evidence type="ECO:0000313" key="12">
    <source>
        <dbReference type="EMBL" id="OPA81998.1"/>
    </source>
</evidence>
<evidence type="ECO:0000256" key="8">
    <source>
        <dbReference type="ARBA" id="ARBA00022840"/>
    </source>
</evidence>
<proteinExistence type="inferred from homology"/>
<dbReference type="InterPro" id="IPR000417">
    <property type="entry name" value="Hyethyz_kinase"/>
</dbReference>
<feature type="binding site" evidence="11">
    <location>
        <position position="115"/>
    </location>
    <ligand>
        <name>ATP</name>
        <dbReference type="ChEBI" id="CHEBI:30616"/>
    </ligand>
</feature>
<sequence length="271" mass="29067">MEILSQIRLLKPLVHCITNYVTANDVANALISLGASPVMADDENEVEEMVSMSNALVINLGTLNERTITSMIKAGKKANELNIPVVLDPVGVGATTFRTQTALKLIENIKFSIIRGNASEISALVGDDIKSRGVDVNNKSSELGLEEIVKRASALWKLSKSVVVVSGKMDVVLEGNNVAVGENGHEIMTKVTGSGCMLSAVLAAFAASGEDMFQATLYGVLAFGICGEMANDLMSDRDANASYRNYLINELSNIDDSTIELRKIVRSNLEK</sequence>
<comment type="caution">
    <text evidence="12">The sequence shown here is derived from an EMBL/GenBank/DDBJ whole genome shotgun (WGS) entry which is preliminary data.</text>
</comment>
<evidence type="ECO:0000256" key="1">
    <source>
        <dbReference type="ARBA" id="ARBA00001771"/>
    </source>
</evidence>
<keyword evidence="6 11" id="KW-0547">Nucleotide-binding</keyword>
<keyword evidence="9 11" id="KW-0460">Magnesium</keyword>
<dbReference type="Pfam" id="PF02110">
    <property type="entry name" value="HK"/>
    <property type="match status" value="1"/>
</dbReference>
<dbReference type="AlphaFoldDB" id="A0AAX0LBU7"/>
<accession>A0AAX0LBU7</accession>
<dbReference type="HAMAP" id="MF_00228">
    <property type="entry name" value="Thz_kinase"/>
    <property type="match status" value="1"/>
</dbReference>
<feature type="binding site" evidence="11">
    <location>
        <position position="193"/>
    </location>
    <ligand>
        <name>substrate</name>
    </ligand>
</feature>
<keyword evidence="8 11" id="KW-0067">ATP-binding</keyword>
<dbReference type="EC" id="2.7.1.50" evidence="11"/>
<dbReference type="Proteomes" id="UP000189728">
    <property type="component" value="Unassembled WGS sequence"/>
</dbReference>
<feature type="binding site" evidence="11">
    <location>
        <position position="39"/>
    </location>
    <ligand>
        <name>substrate</name>
    </ligand>
</feature>
<evidence type="ECO:0000256" key="6">
    <source>
        <dbReference type="ARBA" id="ARBA00022741"/>
    </source>
</evidence>
<dbReference type="NCBIfam" id="NF006830">
    <property type="entry name" value="PRK09355.1"/>
    <property type="match status" value="1"/>
</dbReference>
<comment type="catalytic activity">
    <reaction evidence="1 11">
        <text>5-(2-hydroxyethyl)-4-methylthiazole + ATP = 4-methyl-5-(2-phosphooxyethyl)-thiazole + ADP + H(+)</text>
        <dbReference type="Rhea" id="RHEA:24212"/>
        <dbReference type="ChEBI" id="CHEBI:15378"/>
        <dbReference type="ChEBI" id="CHEBI:17957"/>
        <dbReference type="ChEBI" id="CHEBI:30616"/>
        <dbReference type="ChEBI" id="CHEBI:58296"/>
        <dbReference type="ChEBI" id="CHEBI:456216"/>
        <dbReference type="EC" id="2.7.1.50"/>
    </reaction>
</comment>
<evidence type="ECO:0000256" key="11">
    <source>
        <dbReference type="HAMAP-Rule" id="MF_00228"/>
    </source>
</evidence>
<evidence type="ECO:0000256" key="2">
    <source>
        <dbReference type="ARBA" id="ARBA00001946"/>
    </source>
</evidence>
<feature type="binding site" evidence="11">
    <location>
        <position position="166"/>
    </location>
    <ligand>
        <name>ATP</name>
        <dbReference type="ChEBI" id="CHEBI:30616"/>
    </ligand>
</feature>
<gene>
    <name evidence="11" type="primary">thiM</name>
    <name evidence="12" type="ORF">BFG04_08060</name>
</gene>
<comment type="pathway">
    <text evidence="3 11">Cofactor biosynthesis; thiamine diphosphate biosynthesis; 4-methyl-5-(2-phosphoethyl)-thiazole from 5-(2-hydroxyethyl)-4-methylthiazole: step 1/1.</text>
</comment>
<dbReference type="GO" id="GO:0009228">
    <property type="term" value="P:thiamine biosynthetic process"/>
    <property type="evidence" value="ECO:0007669"/>
    <property type="project" value="UniProtKB-KW"/>
</dbReference>
<dbReference type="SUPFAM" id="SSF53613">
    <property type="entry name" value="Ribokinase-like"/>
    <property type="match status" value="1"/>
</dbReference>
<reference evidence="12 13" key="1">
    <citation type="submission" date="2016-08" db="EMBL/GenBank/DDBJ databases">
        <title>Campylobacter species from sea mammals.</title>
        <authorList>
            <person name="Gilbert M.J."/>
            <person name="Byrne B.A."/>
            <person name="Zomer A.L."/>
            <person name="Wagenaar J.A."/>
        </authorList>
    </citation>
    <scope>NUCLEOTIDE SEQUENCE [LARGE SCALE GENOMIC DNA]</scope>
    <source>
        <strain evidence="12 13">1105248</strain>
    </source>
</reference>
<dbReference type="PANTHER" id="PTHR20858">
    <property type="entry name" value="PHOSPHOMETHYLPYRIMIDINE KINASE"/>
    <property type="match status" value="1"/>
</dbReference>
<dbReference type="PANTHER" id="PTHR20858:SF17">
    <property type="entry name" value="HYDROXYMETHYLPYRIMIDINE_PHOSPHOMETHYLPYRIMIDINE KINASE THI20-RELATED"/>
    <property type="match status" value="1"/>
</dbReference>
<organism evidence="12 13">
    <name type="scientific">Campylobacter pinnipediorum subsp. pinnipediorum</name>
    <dbReference type="NCBI Taxonomy" id="1660067"/>
    <lineage>
        <taxon>Bacteria</taxon>
        <taxon>Pseudomonadati</taxon>
        <taxon>Campylobacterota</taxon>
        <taxon>Epsilonproteobacteria</taxon>
        <taxon>Campylobacterales</taxon>
        <taxon>Campylobacteraceae</taxon>
        <taxon>Campylobacter</taxon>
    </lineage>
</organism>
<name>A0AAX0LBU7_9BACT</name>
<dbReference type="PIRSF" id="PIRSF000513">
    <property type="entry name" value="Thz_kinase"/>
    <property type="match status" value="1"/>
</dbReference>
<evidence type="ECO:0000256" key="4">
    <source>
        <dbReference type="ARBA" id="ARBA00022679"/>
    </source>
</evidence>
<evidence type="ECO:0000256" key="5">
    <source>
        <dbReference type="ARBA" id="ARBA00022723"/>
    </source>
</evidence>
<dbReference type="RefSeq" id="WP_078415182.1">
    <property type="nucleotide sequence ID" value="NZ_MCRK01000007.1"/>
</dbReference>
<evidence type="ECO:0000256" key="10">
    <source>
        <dbReference type="ARBA" id="ARBA00022977"/>
    </source>
</evidence>
<evidence type="ECO:0000256" key="3">
    <source>
        <dbReference type="ARBA" id="ARBA00004868"/>
    </source>
</evidence>